<gene>
    <name evidence="2" type="ORF">TMS3_0102695</name>
</gene>
<dbReference type="EMBL" id="AWSQ01000001">
    <property type="protein sequence ID" value="KFX70870.1"/>
    <property type="molecule type" value="Genomic_DNA"/>
</dbReference>
<sequence>MKGWLSLALASTGLAVGASVWLLPAVSAPPVTAGASQPAPPQLLLAPHLVVKTPVANRPVPAPLKPEDALEVPAAYSVAEAQMLIQLMAEQGDPRQPALGQLQTRTQASEAQLADPQQYAAFADKQARALVQVWASGVQQIPSIRERIEQAAQSGERSAVEIDEARAALEQLQQLHSRLQRESPELLPGGDSGVAPPSASR</sequence>
<keyword evidence="3" id="KW-1185">Reference proteome</keyword>
<comment type="caution">
    <text evidence="2">The sequence shown here is derived from an EMBL/GenBank/DDBJ whole genome shotgun (WGS) entry which is preliminary data.</text>
</comment>
<evidence type="ECO:0000313" key="3">
    <source>
        <dbReference type="Proteomes" id="UP000030063"/>
    </source>
</evidence>
<protein>
    <submittedName>
        <fullName evidence="2">Uncharacterized protein</fullName>
    </submittedName>
</protein>
<dbReference type="OrthoDB" id="6896049at2"/>
<evidence type="ECO:0000313" key="2">
    <source>
        <dbReference type="EMBL" id="KFX70870.1"/>
    </source>
</evidence>
<dbReference type="AlphaFoldDB" id="A0A0A1YLV0"/>
<organism evidence="2 3">
    <name type="scientific">Pseudomonas taeanensis MS-3</name>
    <dbReference type="NCBI Taxonomy" id="1395571"/>
    <lineage>
        <taxon>Bacteria</taxon>
        <taxon>Pseudomonadati</taxon>
        <taxon>Pseudomonadota</taxon>
        <taxon>Gammaproteobacteria</taxon>
        <taxon>Pseudomonadales</taxon>
        <taxon>Pseudomonadaceae</taxon>
        <taxon>Pseudomonas</taxon>
    </lineage>
</organism>
<evidence type="ECO:0000256" key="1">
    <source>
        <dbReference type="SAM" id="MobiDB-lite"/>
    </source>
</evidence>
<feature type="region of interest" description="Disordered" evidence="1">
    <location>
        <begin position="177"/>
        <end position="201"/>
    </location>
</feature>
<reference evidence="2 3" key="1">
    <citation type="journal article" date="2014" name="Genome Announc.">
        <title>Draft Genome Sequence of Petroleum Oil-Degrading Marine Bacterium Pseudomonas taeanensis Strain MS-3, Isolated from a Crude Oil-Contaminated Seashore.</title>
        <authorList>
            <person name="Lee S.Y."/>
            <person name="Kim S.H."/>
            <person name="Lee D.G."/>
            <person name="Shin S."/>
            <person name="Yun S.H."/>
            <person name="Choi C.W."/>
            <person name="Chung Y.H."/>
            <person name="Choi J.S."/>
            <person name="Kahng H.Y."/>
            <person name="Kim S.I."/>
        </authorList>
    </citation>
    <scope>NUCLEOTIDE SEQUENCE [LARGE SCALE GENOMIC DNA]</scope>
    <source>
        <strain evidence="2 3">MS-3</strain>
    </source>
</reference>
<name>A0A0A1YLV0_9PSED</name>
<dbReference type="STRING" id="1395571.TMS3_0102695"/>
<proteinExistence type="predicted"/>
<dbReference type="Proteomes" id="UP000030063">
    <property type="component" value="Unassembled WGS sequence"/>
</dbReference>
<dbReference type="RefSeq" id="WP_025163692.1">
    <property type="nucleotide sequence ID" value="NZ_AWSQ01000001.1"/>
</dbReference>
<dbReference type="eggNOG" id="ENOG502ZEBD">
    <property type="taxonomic scope" value="Bacteria"/>
</dbReference>
<accession>A0A0A1YLV0</accession>